<gene>
    <name evidence="1" type="ORF">X975_04724</name>
</gene>
<evidence type="ECO:0000313" key="1">
    <source>
        <dbReference type="EMBL" id="KFM66085.1"/>
    </source>
</evidence>
<accession>A0A087TLU6</accession>
<dbReference type="EMBL" id="KK115806">
    <property type="protein sequence ID" value="KFM66085.1"/>
    <property type="molecule type" value="Genomic_DNA"/>
</dbReference>
<proteinExistence type="predicted"/>
<dbReference type="AlphaFoldDB" id="A0A087TLU6"/>
<feature type="non-terminal residue" evidence="1">
    <location>
        <position position="123"/>
    </location>
</feature>
<name>A0A087TLU6_STEMI</name>
<sequence length="123" mass="14008">MYTLPPTETQSSLPGGNFAINLLPAFSSAAFRGRNRQTTLMLHSDGFSFMVARRVQPFRIAKIQRTAAKPRTVMNSILLHDEAVQTSNHVRLVVCTLNVFPSRKEKSNLHFSYYFHKLLNSLR</sequence>
<keyword evidence="2" id="KW-1185">Reference proteome</keyword>
<reference evidence="1 2" key="1">
    <citation type="submission" date="2013-11" db="EMBL/GenBank/DDBJ databases">
        <title>Genome sequencing of Stegodyphus mimosarum.</title>
        <authorList>
            <person name="Bechsgaard J."/>
        </authorList>
    </citation>
    <scope>NUCLEOTIDE SEQUENCE [LARGE SCALE GENOMIC DNA]</scope>
</reference>
<protein>
    <submittedName>
        <fullName evidence="1">Uncharacterized protein</fullName>
    </submittedName>
</protein>
<organism evidence="1 2">
    <name type="scientific">Stegodyphus mimosarum</name>
    <name type="common">African social velvet spider</name>
    <dbReference type="NCBI Taxonomy" id="407821"/>
    <lineage>
        <taxon>Eukaryota</taxon>
        <taxon>Metazoa</taxon>
        <taxon>Ecdysozoa</taxon>
        <taxon>Arthropoda</taxon>
        <taxon>Chelicerata</taxon>
        <taxon>Arachnida</taxon>
        <taxon>Araneae</taxon>
        <taxon>Araneomorphae</taxon>
        <taxon>Entelegynae</taxon>
        <taxon>Eresoidea</taxon>
        <taxon>Eresidae</taxon>
        <taxon>Stegodyphus</taxon>
    </lineage>
</organism>
<evidence type="ECO:0000313" key="2">
    <source>
        <dbReference type="Proteomes" id="UP000054359"/>
    </source>
</evidence>
<dbReference type="Proteomes" id="UP000054359">
    <property type="component" value="Unassembled WGS sequence"/>
</dbReference>